<sequence>MQTKEQAGRIKSWNDDKGFGFIQPAAGGAEVFAHISAMRGDRRPNAGDQVLFVAGRDEKGRLRAEHLRLAGELAVDQPQIRVKPRAAAPSRTSPPAAGRAAKPHARDARRTSSALRNPAAKLMIFAALCSLPAFGALRWLSEGQSIWPLLLYPLASVLCFILYWRDKSSAQRGRQRIAENTLHLVELAGGWPGALLAQQAFRHKTRKLSYQGLFWIIVVLHQLFWADQVFMAGAYTGGRLGGLL</sequence>
<keyword evidence="4" id="KW-0812">Transmembrane</keyword>
<dbReference type="RefSeq" id="WP_042553817.1">
    <property type="nucleotide sequence ID" value="NZ_JXQW01000025.1"/>
</dbReference>
<evidence type="ECO:0000313" key="6">
    <source>
        <dbReference type="EMBL" id="KIQ00832.1"/>
    </source>
</evidence>
<evidence type="ECO:0000256" key="2">
    <source>
        <dbReference type="RuleBase" id="RU000408"/>
    </source>
</evidence>
<dbReference type="PROSITE" id="PS00352">
    <property type="entry name" value="CSD_1"/>
    <property type="match status" value="1"/>
</dbReference>
<dbReference type="GO" id="GO:0003730">
    <property type="term" value="F:mRNA 3'-UTR binding"/>
    <property type="evidence" value="ECO:0007669"/>
    <property type="project" value="TreeGrafter"/>
</dbReference>
<feature type="region of interest" description="Disordered" evidence="3">
    <location>
        <begin position="80"/>
        <end position="113"/>
    </location>
</feature>
<dbReference type="Pfam" id="PF06961">
    <property type="entry name" value="DUF1294"/>
    <property type="match status" value="1"/>
</dbReference>
<dbReference type="InterPro" id="IPR002059">
    <property type="entry name" value="CSP_DNA-bd"/>
</dbReference>
<dbReference type="InterPro" id="IPR052069">
    <property type="entry name" value="Ca-reg_mRNA-binding_domain"/>
</dbReference>
<evidence type="ECO:0000256" key="4">
    <source>
        <dbReference type="SAM" id="Phobius"/>
    </source>
</evidence>
<dbReference type="Gene3D" id="2.40.50.140">
    <property type="entry name" value="Nucleic acid-binding proteins"/>
    <property type="match status" value="1"/>
</dbReference>
<dbReference type="GO" id="GO:0005829">
    <property type="term" value="C:cytosol"/>
    <property type="evidence" value="ECO:0007669"/>
    <property type="project" value="UniProtKB-ARBA"/>
</dbReference>
<dbReference type="GO" id="GO:0043488">
    <property type="term" value="P:regulation of mRNA stability"/>
    <property type="evidence" value="ECO:0007669"/>
    <property type="project" value="TreeGrafter"/>
</dbReference>
<keyword evidence="4" id="KW-1133">Transmembrane helix</keyword>
<dbReference type="Proteomes" id="UP000032068">
    <property type="component" value="Unassembled WGS sequence"/>
</dbReference>
<dbReference type="PROSITE" id="PS51857">
    <property type="entry name" value="CSD_2"/>
    <property type="match status" value="1"/>
</dbReference>
<feature type="compositionally biased region" description="Low complexity" evidence="3">
    <location>
        <begin position="85"/>
        <end position="100"/>
    </location>
</feature>
<reference evidence="6 7" key="1">
    <citation type="submission" date="2014-12" db="EMBL/GenBank/DDBJ databases">
        <title>16Stimator: statistical estimation of ribosomal gene copy numbers from draft genome assemblies.</title>
        <authorList>
            <person name="Perisin M.A."/>
            <person name="Vetter M."/>
            <person name="Gilbert J.A."/>
            <person name="Bergelson J."/>
        </authorList>
    </citation>
    <scope>NUCLEOTIDE SEQUENCE [LARGE SCALE GENOMIC DNA]</scope>
    <source>
        <strain evidence="6 7">MEJ086</strain>
    </source>
</reference>
<feature type="transmembrane region" description="Helical" evidence="4">
    <location>
        <begin position="146"/>
        <end position="164"/>
    </location>
</feature>
<evidence type="ECO:0000259" key="5">
    <source>
        <dbReference type="PROSITE" id="PS51857"/>
    </source>
</evidence>
<evidence type="ECO:0000313" key="7">
    <source>
        <dbReference type="Proteomes" id="UP000032068"/>
    </source>
</evidence>
<dbReference type="SMART" id="SM00357">
    <property type="entry name" value="CSP"/>
    <property type="match status" value="1"/>
</dbReference>
<accession>A0A0D0JYP8</accession>
<dbReference type="OrthoDB" id="72963at2"/>
<dbReference type="CDD" id="cd04458">
    <property type="entry name" value="CSP_CDS"/>
    <property type="match status" value="1"/>
</dbReference>
<dbReference type="Pfam" id="PF00313">
    <property type="entry name" value="CSD"/>
    <property type="match status" value="1"/>
</dbReference>
<feature type="transmembrane region" description="Helical" evidence="4">
    <location>
        <begin position="212"/>
        <end position="235"/>
    </location>
</feature>
<dbReference type="SUPFAM" id="SSF50249">
    <property type="entry name" value="Nucleic acid-binding proteins"/>
    <property type="match status" value="1"/>
</dbReference>
<dbReference type="InterPro" id="IPR012340">
    <property type="entry name" value="NA-bd_OB-fold"/>
</dbReference>
<dbReference type="InterPro" id="IPR019844">
    <property type="entry name" value="CSD_CS"/>
</dbReference>
<evidence type="ECO:0000256" key="1">
    <source>
        <dbReference type="ARBA" id="ARBA00022553"/>
    </source>
</evidence>
<dbReference type="PANTHER" id="PTHR12962">
    <property type="entry name" value="CALCIUM-REGULATED HEAT STABLE PROTEIN CRHSP-24-RELATED"/>
    <property type="match status" value="1"/>
</dbReference>
<proteinExistence type="predicted"/>
<gene>
    <name evidence="6" type="ORF">RU08_10825</name>
</gene>
<keyword evidence="1" id="KW-0597">Phosphoprotein</keyword>
<name>A0A0D0JYP8_9PSED</name>
<keyword evidence="4" id="KW-0472">Membrane</keyword>
<comment type="subcellular location">
    <subcellularLocation>
        <location evidence="2">Cytoplasm</location>
    </subcellularLocation>
</comment>
<comment type="caution">
    <text evidence="6">The sequence shown here is derived from an EMBL/GenBank/DDBJ whole genome shotgun (WGS) entry which is preliminary data.</text>
</comment>
<dbReference type="InterPro" id="IPR011129">
    <property type="entry name" value="CSD"/>
</dbReference>
<evidence type="ECO:0000256" key="3">
    <source>
        <dbReference type="SAM" id="MobiDB-lite"/>
    </source>
</evidence>
<feature type="transmembrane region" description="Helical" evidence="4">
    <location>
        <begin position="119"/>
        <end position="140"/>
    </location>
</feature>
<protein>
    <submittedName>
        <fullName evidence="6">Cold-shock protein</fullName>
    </submittedName>
</protein>
<dbReference type="InterPro" id="IPR010718">
    <property type="entry name" value="DUF1294"/>
</dbReference>
<dbReference type="AlphaFoldDB" id="A0A0D0JYP8"/>
<dbReference type="PANTHER" id="PTHR12962:SF1">
    <property type="entry name" value="COLD SHOCK DOMAIN-CONTAINING PROTEIN CG9705"/>
    <property type="match status" value="1"/>
</dbReference>
<organism evidence="6 7">
    <name type="scientific">Pseudomonas fulva</name>
    <dbReference type="NCBI Taxonomy" id="47880"/>
    <lineage>
        <taxon>Bacteria</taxon>
        <taxon>Pseudomonadati</taxon>
        <taxon>Pseudomonadota</taxon>
        <taxon>Gammaproteobacteria</taxon>
        <taxon>Pseudomonadales</taxon>
        <taxon>Pseudomonadaceae</taxon>
        <taxon>Pseudomonas</taxon>
    </lineage>
</organism>
<dbReference type="EMBL" id="JXQW01000025">
    <property type="protein sequence ID" value="KIQ00832.1"/>
    <property type="molecule type" value="Genomic_DNA"/>
</dbReference>
<feature type="domain" description="CSD" evidence="5">
    <location>
        <begin position="5"/>
        <end position="69"/>
    </location>
</feature>